<dbReference type="OrthoDB" id="5818301at2759"/>
<proteinExistence type="predicted"/>
<keyword evidence="4" id="KW-1185">Reference proteome</keyword>
<name>A0A2G9TDE1_TELCI</name>
<gene>
    <name evidence="3" type="ORF">TELCIR_22721</name>
</gene>
<feature type="non-terminal residue" evidence="3">
    <location>
        <position position="1"/>
    </location>
</feature>
<organism evidence="3 4">
    <name type="scientific">Teladorsagia circumcincta</name>
    <name type="common">Brown stomach worm</name>
    <name type="synonym">Ostertagia circumcincta</name>
    <dbReference type="NCBI Taxonomy" id="45464"/>
    <lineage>
        <taxon>Eukaryota</taxon>
        <taxon>Metazoa</taxon>
        <taxon>Ecdysozoa</taxon>
        <taxon>Nematoda</taxon>
        <taxon>Chromadorea</taxon>
        <taxon>Rhabditida</taxon>
        <taxon>Rhabditina</taxon>
        <taxon>Rhabditomorpha</taxon>
        <taxon>Strongyloidea</taxon>
        <taxon>Trichostrongylidae</taxon>
        <taxon>Teladorsagia</taxon>
    </lineage>
</organism>
<sequence>FLGTGVLGCLIAILTFSAISEQDNTANIIGLVFIALLITECWCAHFVKRSQETGFSISVARPIGPATISLSEREAPASPPTRQLPPLRHTYGGRRDPQKYAQ</sequence>
<evidence type="ECO:0000256" key="1">
    <source>
        <dbReference type="SAM" id="MobiDB-lite"/>
    </source>
</evidence>
<protein>
    <submittedName>
        <fullName evidence="3">Uncharacterized protein</fullName>
    </submittedName>
</protein>
<feature type="region of interest" description="Disordered" evidence="1">
    <location>
        <begin position="70"/>
        <end position="102"/>
    </location>
</feature>
<dbReference type="Proteomes" id="UP000230423">
    <property type="component" value="Unassembled WGS sequence"/>
</dbReference>
<feature type="transmembrane region" description="Helical" evidence="2">
    <location>
        <begin position="28"/>
        <end position="47"/>
    </location>
</feature>
<keyword evidence="2" id="KW-0472">Membrane</keyword>
<accession>A0A2G9TDE1</accession>
<evidence type="ECO:0000313" key="3">
    <source>
        <dbReference type="EMBL" id="PIO55888.1"/>
    </source>
</evidence>
<dbReference type="AlphaFoldDB" id="A0A2G9TDE1"/>
<keyword evidence="2" id="KW-0812">Transmembrane</keyword>
<evidence type="ECO:0000256" key="2">
    <source>
        <dbReference type="SAM" id="Phobius"/>
    </source>
</evidence>
<feature type="compositionally biased region" description="Basic and acidic residues" evidence="1">
    <location>
        <begin position="93"/>
        <end position="102"/>
    </location>
</feature>
<reference evidence="3 4" key="1">
    <citation type="submission" date="2015-09" db="EMBL/GenBank/DDBJ databases">
        <title>Draft genome of the parasitic nematode Teladorsagia circumcincta isolate WARC Sus (inbred).</title>
        <authorList>
            <person name="Mitreva M."/>
        </authorList>
    </citation>
    <scope>NUCLEOTIDE SEQUENCE [LARGE SCALE GENOMIC DNA]</scope>
    <source>
        <strain evidence="3 4">S</strain>
    </source>
</reference>
<evidence type="ECO:0000313" key="4">
    <source>
        <dbReference type="Proteomes" id="UP000230423"/>
    </source>
</evidence>
<keyword evidence="2" id="KW-1133">Transmembrane helix</keyword>
<dbReference type="EMBL" id="KZ383741">
    <property type="protein sequence ID" value="PIO55888.1"/>
    <property type="molecule type" value="Genomic_DNA"/>
</dbReference>